<proteinExistence type="predicted"/>
<gene>
    <name evidence="2" type="ORF">SAMN06272739_1129</name>
</gene>
<accession>A0A286GI92</accession>
<dbReference type="SUPFAM" id="SSF159888">
    <property type="entry name" value="YdhG-like"/>
    <property type="match status" value="1"/>
</dbReference>
<evidence type="ECO:0000313" key="3">
    <source>
        <dbReference type="Proteomes" id="UP000219482"/>
    </source>
</evidence>
<dbReference type="EMBL" id="OCNK01000001">
    <property type="protein sequence ID" value="SOD95192.1"/>
    <property type="molecule type" value="Genomic_DNA"/>
</dbReference>
<name>A0A286GI92_9ACTN</name>
<feature type="domain" description="YdhG-like" evidence="1">
    <location>
        <begin position="33"/>
        <end position="128"/>
    </location>
</feature>
<dbReference type="Proteomes" id="UP000219482">
    <property type="component" value="Unassembled WGS sequence"/>
</dbReference>
<keyword evidence="3" id="KW-1185">Reference proteome</keyword>
<protein>
    <recommendedName>
        <fullName evidence="1">YdhG-like domain-containing protein</fullName>
    </recommendedName>
</protein>
<evidence type="ECO:0000259" key="1">
    <source>
        <dbReference type="Pfam" id="PF08818"/>
    </source>
</evidence>
<sequence>MHDRPVPDASEVDTRVHPEVDALLAQHDDAVAAVARRVRAAVLSGHADLGERVRHGWHSINYRDPVAGFVCAILPRADRVHLVFERGVLLPDPAGLLTGSGRQVRGLEYTGGSPVDAAVVQEFLDHAVEIGAGLRVR</sequence>
<dbReference type="Pfam" id="PF08818">
    <property type="entry name" value="DUF1801"/>
    <property type="match status" value="1"/>
</dbReference>
<organism evidence="2 3">
    <name type="scientific">Blastococcus haudaquaticus</name>
    <dbReference type="NCBI Taxonomy" id="1938745"/>
    <lineage>
        <taxon>Bacteria</taxon>
        <taxon>Bacillati</taxon>
        <taxon>Actinomycetota</taxon>
        <taxon>Actinomycetes</taxon>
        <taxon>Geodermatophilales</taxon>
        <taxon>Geodermatophilaceae</taxon>
        <taxon>Blastococcus</taxon>
    </lineage>
</organism>
<evidence type="ECO:0000313" key="2">
    <source>
        <dbReference type="EMBL" id="SOD95192.1"/>
    </source>
</evidence>
<dbReference type="InterPro" id="IPR014922">
    <property type="entry name" value="YdhG-like"/>
</dbReference>
<dbReference type="AlphaFoldDB" id="A0A286GI92"/>
<reference evidence="3" key="1">
    <citation type="submission" date="2017-09" db="EMBL/GenBank/DDBJ databases">
        <authorList>
            <person name="Varghese N."/>
            <person name="Submissions S."/>
        </authorList>
    </citation>
    <scope>NUCLEOTIDE SEQUENCE [LARGE SCALE GENOMIC DNA]</scope>
    <source>
        <strain evidence="3">DSM 44270</strain>
    </source>
</reference>